<dbReference type="InterPro" id="IPR027417">
    <property type="entry name" value="P-loop_NTPase"/>
</dbReference>
<keyword evidence="12" id="KW-1185">Reference proteome</keyword>
<accession>A0DZY2</accession>
<organism evidence="11 12">
    <name type="scientific">Paramecium tetraurelia</name>
    <dbReference type="NCBI Taxonomy" id="5888"/>
    <lineage>
        <taxon>Eukaryota</taxon>
        <taxon>Sar</taxon>
        <taxon>Alveolata</taxon>
        <taxon>Ciliophora</taxon>
        <taxon>Intramacronucleata</taxon>
        <taxon>Oligohymenophorea</taxon>
        <taxon>Peniculida</taxon>
        <taxon>Parameciidae</taxon>
        <taxon>Paramecium</taxon>
    </lineage>
</organism>
<dbReference type="GO" id="GO:0005524">
    <property type="term" value="F:ATP binding"/>
    <property type="evidence" value="ECO:0007669"/>
    <property type="project" value="UniProtKB-UniRule"/>
</dbReference>
<dbReference type="GeneID" id="5041781"/>
<protein>
    <recommendedName>
        <fullName evidence="7">Kinesin-like protein</fullName>
    </recommendedName>
</protein>
<dbReference type="HOGENOM" id="CLU_351783_0_0_1"/>
<reference evidence="11 12" key="1">
    <citation type="journal article" date="2006" name="Nature">
        <title>Global trends of whole-genome duplications revealed by the ciliate Paramecium tetraurelia.</title>
        <authorList>
            <consortium name="Genoscope"/>
            <person name="Aury J.-M."/>
            <person name="Jaillon O."/>
            <person name="Duret L."/>
            <person name="Noel B."/>
            <person name="Jubin C."/>
            <person name="Porcel B.M."/>
            <person name="Segurens B."/>
            <person name="Daubin V."/>
            <person name="Anthouard V."/>
            <person name="Aiach N."/>
            <person name="Arnaiz O."/>
            <person name="Billaut A."/>
            <person name="Beisson J."/>
            <person name="Blanc I."/>
            <person name="Bouhouche K."/>
            <person name="Camara F."/>
            <person name="Duharcourt S."/>
            <person name="Guigo R."/>
            <person name="Gogendeau D."/>
            <person name="Katinka M."/>
            <person name="Keller A.-M."/>
            <person name="Kissmehl R."/>
            <person name="Klotz C."/>
            <person name="Koll F."/>
            <person name="Le Moue A."/>
            <person name="Lepere C."/>
            <person name="Malinsky S."/>
            <person name="Nowacki M."/>
            <person name="Nowak J.K."/>
            <person name="Plattner H."/>
            <person name="Poulain J."/>
            <person name="Ruiz F."/>
            <person name="Serrano V."/>
            <person name="Zagulski M."/>
            <person name="Dessen P."/>
            <person name="Betermier M."/>
            <person name="Weissenbach J."/>
            <person name="Scarpelli C."/>
            <person name="Schachter V."/>
            <person name="Sperling L."/>
            <person name="Meyer E."/>
            <person name="Cohen J."/>
            <person name="Wincker P."/>
        </authorList>
    </citation>
    <scope>NUCLEOTIDE SEQUENCE [LARGE SCALE GENOMIC DNA]</scope>
    <source>
        <strain evidence="11 12">Stock d4-2</strain>
    </source>
</reference>
<evidence type="ECO:0000256" key="9">
    <source>
        <dbReference type="SAM" id="MobiDB-lite"/>
    </source>
</evidence>
<evidence type="ECO:0000256" key="3">
    <source>
        <dbReference type="ARBA" id="ARBA00022840"/>
    </source>
</evidence>
<dbReference type="eggNOG" id="KOG0242">
    <property type="taxonomic scope" value="Eukaryota"/>
</dbReference>
<dbReference type="PANTHER" id="PTHR47968:SF13">
    <property type="entry name" value="KINESIN-LIKE PROTEIN KIF19 ISOFORM X1"/>
    <property type="match status" value="1"/>
</dbReference>
<gene>
    <name evidence="11" type="ORF">GSPATT00021767001</name>
</gene>
<feature type="domain" description="Kinesin motor" evidence="10">
    <location>
        <begin position="24"/>
        <end position="363"/>
    </location>
</feature>
<evidence type="ECO:0000259" key="10">
    <source>
        <dbReference type="PROSITE" id="PS50067"/>
    </source>
</evidence>
<dbReference type="GO" id="GO:0007018">
    <property type="term" value="P:microtubule-based movement"/>
    <property type="evidence" value="ECO:0000318"/>
    <property type="project" value="GO_Central"/>
</dbReference>
<dbReference type="FunFam" id="3.40.850.10:FF:000096">
    <property type="entry name" value="Kinesin-like protein"/>
    <property type="match status" value="1"/>
</dbReference>
<dbReference type="AlphaFoldDB" id="A0DZY2"/>
<evidence type="ECO:0000256" key="1">
    <source>
        <dbReference type="ARBA" id="ARBA00022701"/>
    </source>
</evidence>
<feature type="region of interest" description="Disordered" evidence="9">
    <location>
        <begin position="584"/>
        <end position="622"/>
    </location>
</feature>
<evidence type="ECO:0000256" key="7">
    <source>
        <dbReference type="RuleBase" id="RU000394"/>
    </source>
</evidence>
<dbReference type="InterPro" id="IPR019821">
    <property type="entry name" value="Kinesin_motor_CS"/>
</dbReference>
<dbReference type="InterPro" id="IPR036961">
    <property type="entry name" value="Kinesin_motor_dom_sf"/>
</dbReference>
<dbReference type="OMA" id="GRSQDKF"/>
<dbReference type="KEGG" id="ptm:GSPATT00021767001"/>
<feature type="compositionally biased region" description="Low complexity" evidence="9">
    <location>
        <begin position="690"/>
        <end position="701"/>
    </location>
</feature>
<proteinExistence type="inferred from homology"/>
<dbReference type="RefSeq" id="XP_001455996.1">
    <property type="nucleotide sequence ID" value="XM_001455959.1"/>
</dbReference>
<feature type="binding site" evidence="6">
    <location>
        <begin position="118"/>
        <end position="125"/>
    </location>
    <ligand>
        <name>ATP</name>
        <dbReference type="ChEBI" id="CHEBI:30616"/>
    </ligand>
</feature>
<sequence length="818" mass="94034">MRLIQFLGGIKKWIQQHSSNYLSIFQVAIRVRPLNQKERSVSEFETIRILDGKMIVLMDPESEREDELLRKNRLKETNFAFDFVFDQWAPQQKIYENTTEFLLEGVLEGFNTTVFCYGATGSGKTFTMIGTQQEVGLMPRALQSLFNFSQSDRFKETQFKVSYVEIYNENIRDLLTSEDKNLEIREDKNNGIQIAGVIEIEVKTVTEVLSLLKVGNRNRSKEATDANKESSRSHAILQVQVECKDKAAGLQEQIIQSKFSLVDLAGSERAANTNNRGQRMVEGANINKSLLVLGNCIQSLSEANEKGIKNPFIPFRNSKLTRLLKDSLGGNCRTVMISNVTPSVSSFEETYNTLVYANRAKNIKTVANRNVLVAQNHISNYALLIQNLRQENEELKLLIQQQQFNSITPQKSSKQIYKVGLPSINQKTVPVPQLNLKQQVNELESIINQNIFDIIEAKNKLFDMEQQQNQYQQNIGFLQYQKGRSQDKFEQMKLLEKIDNAKTQKAILKQSEDDMKQQLLEYDIKKVDIQKSVQQIPDLNHKTYLQGIIKQGELKIENVELQIQEKRRRYQESVQDEQVRQLRTQIHQQQQTKHIQSAKSKSSQQNGPKKVPSLPGVDSPYYSISGGQTYAVQRHQKQKSHLKLPPVLQMAQLQKSPKTQNSSLNSKNYNLVGNPLKYRMAQRYTTRLNRPPSYRPPSSSRKSALGKYVNRSLDLGSGRESVNKSSGDLQNSVSLRKLKKLHQEYQQQRFERVVSGKKNQKSMPYFGNKILLPGMVHKSPYVKNFQNNQEPIELKKERLKMLNINLKAQYGDKFSLQN</sequence>
<dbReference type="STRING" id="5888.A0DZY2"/>
<keyword evidence="3 6" id="KW-0067">ATP-binding</keyword>
<dbReference type="SMART" id="SM00129">
    <property type="entry name" value="KISc"/>
    <property type="match status" value="1"/>
</dbReference>
<feature type="coiled-coil region" evidence="8">
    <location>
        <begin position="549"/>
        <end position="576"/>
    </location>
</feature>
<keyword evidence="1 7" id="KW-0493">Microtubule</keyword>
<evidence type="ECO:0000313" key="11">
    <source>
        <dbReference type="EMBL" id="CAK88599.1"/>
    </source>
</evidence>
<dbReference type="GO" id="GO:0005871">
    <property type="term" value="C:kinesin complex"/>
    <property type="evidence" value="ECO:0000318"/>
    <property type="project" value="GO_Central"/>
</dbReference>
<dbReference type="OrthoDB" id="3176171at2759"/>
<dbReference type="InterPro" id="IPR027640">
    <property type="entry name" value="Kinesin-like_fam"/>
</dbReference>
<dbReference type="EMBL" id="CT868650">
    <property type="protein sequence ID" value="CAK88599.1"/>
    <property type="molecule type" value="Genomic_DNA"/>
</dbReference>
<feature type="compositionally biased region" description="Low complexity" evidence="9">
    <location>
        <begin position="584"/>
        <end position="595"/>
    </location>
</feature>
<dbReference type="PROSITE" id="PS00411">
    <property type="entry name" value="KINESIN_MOTOR_1"/>
    <property type="match status" value="1"/>
</dbReference>
<feature type="coiled-coil region" evidence="8">
    <location>
        <begin position="378"/>
        <end position="405"/>
    </location>
</feature>
<evidence type="ECO:0000256" key="8">
    <source>
        <dbReference type="SAM" id="Coils"/>
    </source>
</evidence>
<dbReference type="GO" id="GO:0005737">
    <property type="term" value="C:cytoplasm"/>
    <property type="evidence" value="ECO:0000318"/>
    <property type="project" value="GO_Central"/>
</dbReference>
<keyword evidence="4 8" id="KW-0175">Coiled coil</keyword>
<dbReference type="Gene3D" id="3.40.850.10">
    <property type="entry name" value="Kinesin motor domain"/>
    <property type="match status" value="1"/>
</dbReference>
<dbReference type="GO" id="GO:0008017">
    <property type="term" value="F:microtubule binding"/>
    <property type="evidence" value="ECO:0000318"/>
    <property type="project" value="GO_Central"/>
</dbReference>
<dbReference type="InParanoid" id="A0DZY2"/>
<keyword evidence="2 6" id="KW-0547">Nucleotide-binding</keyword>
<evidence type="ECO:0000256" key="5">
    <source>
        <dbReference type="ARBA" id="ARBA00023175"/>
    </source>
</evidence>
<dbReference type="GO" id="GO:0016887">
    <property type="term" value="F:ATP hydrolysis activity"/>
    <property type="evidence" value="ECO:0000318"/>
    <property type="project" value="GO_Central"/>
</dbReference>
<dbReference type="SUPFAM" id="SSF52540">
    <property type="entry name" value="P-loop containing nucleoside triphosphate hydrolases"/>
    <property type="match status" value="1"/>
</dbReference>
<dbReference type="PANTHER" id="PTHR47968">
    <property type="entry name" value="CENTROMERE PROTEIN E"/>
    <property type="match status" value="1"/>
</dbReference>
<keyword evidence="5 6" id="KW-0505">Motor protein</keyword>
<feature type="region of interest" description="Disordered" evidence="9">
    <location>
        <begin position="685"/>
        <end position="706"/>
    </location>
</feature>
<evidence type="ECO:0000256" key="6">
    <source>
        <dbReference type="PROSITE-ProRule" id="PRU00283"/>
    </source>
</evidence>
<dbReference type="PROSITE" id="PS50067">
    <property type="entry name" value="KINESIN_MOTOR_2"/>
    <property type="match status" value="1"/>
</dbReference>
<evidence type="ECO:0000313" key="12">
    <source>
        <dbReference type="Proteomes" id="UP000000600"/>
    </source>
</evidence>
<dbReference type="InterPro" id="IPR001752">
    <property type="entry name" value="Kinesin_motor_dom"/>
</dbReference>
<dbReference type="GO" id="GO:0003777">
    <property type="term" value="F:microtubule motor activity"/>
    <property type="evidence" value="ECO:0000318"/>
    <property type="project" value="GO_Central"/>
</dbReference>
<evidence type="ECO:0000256" key="2">
    <source>
        <dbReference type="ARBA" id="ARBA00022741"/>
    </source>
</evidence>
<dbReference type="Proteomes" id="UP000000600">
    <property type="component" value="Unassembled WGS sequence"/>
</dbReference>
<evidence type="ECO:0000256" key="4">
    <source>
        <dbReference type="ARBA" id="ARBA00023054"/>
    </source>
</evidence>
<dbReference type="PRINTS" id="PR00380">
    <property type="entry name" value="KINESINHEAVY"/>
</dbReference>
<comment type="similarity">
    <text evidence="6 7">Belongs to the TRAFAC class myosin-kinesin ATPase superfamily. Kinesin family.</text>
</comment>
<feature type="compositionally biased region" description="Polar residues" evidence="9">
    <location>
        <begin position="597"/>
        <end position="607"/>
    </location>
</feature>
<name>A0DZY2_PARTE</name>
<dbReference type="GO" id="GO:0005874">
    <property type="term" value="C:microtubule"/>
    <property type="evidence" value="ECO:0000318"/>
    <property type="project" value="GO_Central"/>
</dbReference>
<dbReference type="Pfam" id="PF00225">
    <property type="entry name" value="Kinesin"/>
    <property type="match status" value="1"/>
</dbReference>